<comment type="caution">
    <text evidence="2">The sequence shown here is derived from an EMBL/GenBank/DDBJ whole genome shotgun (WGS) entry which is preliminary data.</text>
</comment>
<gene>
    <name evidence="2" type="ORF">AAE02nite_27760</name>
</gene>
<sequence length="153" mass="16862">MVAAEILKYVSVFLLSMVKFFGGPLAGVSMGLPFGATLALTVAGMMTSVFIFSGIGTLFSKWYAQQQRQKQKPIFTKKNRRIVRVWQRFGMGGIAFLTPILLTPIIGTVVATVLGAPQRHILVHMLWSAVFWGIALTLLVSQVGNLNLPFLHR</sequence>
<name>A0A512AZH2_9BACT</name>
<keyword evidence="1" id="KW-0472">Membrane</keyword>
<proteinExistence type="predicted"/>
<dbReference type="Proteomes" id="UP000321532">
    <property type="component" value="Unassembled WGS sequence"/>
</dbReference>
<reference evidence="2 3" key="1">
    <citation type="submission" date="2019-07" db="EMBL/GenBank/DDBJ databases">
        <title>Whole genome shotgun sequence of Adhaeribacter aerolatus NBRC 106133.</title>
        <authorList>
            <person name="Hosoyama A."/>
            <person name="Uohara A."/>
            <person name="Ohji S."/>
            <person name="Ichikawa N."/>
        </authorList>
    </citation>
    <scope>NUCLEOTIDE SEQUENCE [LARGE SCALE GENOMIC DNA]</scope>
    <source>
        <strain evidence="2 3">NBRC 106133</strain>
    </source>
</reference>
<evidence type="ECO:0000313" key="3">
    <source>
        <dbReference type="Proteomes" id="UP000321532"/>
    </source>
</evidence>
<keyword evidence="1" id="KW-0812">Transmembrane</keyword>
<protein>
    <recommendedName>
        <fullName evidence="4">Small multi-drug export protein</fullName>
    </recommendedName>
</protein>
<keyword evidence="1" id="KW-1133">Transmembrane helix</keyword>
<accession>A0A512AZH2</accession>
<evidence type="ECO:0008006" key="4">
    <source>
        <dbReference type="Google" id="ProtNLM"/>
    </source>
</evidence>
<feature type="transmembrane region" description="Helical" evidence="1">
    <location>
        <begin position="38"/>
        <end position="64"/>
    </location>
</feature>
<feature type="transmembrane region" description="Helical" evidence="1">
    <location>
        <begin position="85"/>
        <end position="114"/>
    </location>
</feature>
<evidence type="ECO:0000256" key="1">
    <source>
        <dbReference type="SAM" id="Phobius"/>
    </source>
</evidence>
<feature type="transmembrane region" description="Helical" evidence="1">
    <location>
        <begin position="126"/>
        <end position="148"/>
    </location>
</feature>
<keyword evidence="3" id="KW-1185">Reference proteome</keyword>
<organism evidence="2 3">
    <name type="scientific">Adhaeribacter aerolatus</name>
    <dbReference type="NCBI Taxonomy" id="670289"/>
    <lineage>
        <taxon>Bacteria</taxon>
        <taxon>Pseudomonadati</taxon>
        <taxon>Bacteroidota</taxon>
        <taxon>Cytophagia</taxon>
        <taxon>Cytophagales</taxon>
        <taxon>Hymenobacteraceae</taxon>
        <taxon>Adhaeribacter</taxon>
    </lineage>
</organism>
<evidence type="ECO:0000313" key="2">
    <source>
        <dbReference type="EMBL" id="GEO05112.1"/>
    </source>
</evidence>
<dbReference type="EMBL" id="BJYS01000020">
    <property type="protein sequence ID" value="GEO05112.1"/>
    <property type="molecule type" value="Genomic_DNA"/>
</dbReference>
<feature type="transmembrane region" description="Helical" evidence="1">
    <location>
        <begin position="12"/>
        <end position="32"/>
    </location>
</feature>
<dbReference type="AlphaFoldDB" id="A0A512AZH2"/>